<organism evidence="1 2">
    <name type="scientific">Melastoma candidum</name>
    <dbReference type="NCBI Taxonomy" id="119954"/>
    <lineage>
        <taxon>Eukaryota</taxon>
        <taxon>Viridiplantae</taxon>
        <taxon>Streptophyta</taxon>
        <taxon>Embryophyta</taxon>
        <taxon>Tracheophyta</taxon>
        <taxon>Spermatophyta</taxon>
        <taxon>Magnoliopsida</taxon>
        <taxon>eudicotyledons</taxon>
        <taxon>Gunneridae</taxon>
        <taxon>Pentapetalae</taxon>
        <taxon>rosids</taxon>
        <taxon>malvids</taxon>
        <taxon>Myrtales</taxon>
        <taxon>Melastomataceae</taxon>
        <taxon>Melastomatoideae</taxon>
        <taxon>Melastomateae</taxon>
        <taxon>Melastoma</taxon>
    </lineage>
</organism>
<dbReference type="Proteomes" id="UP001057402">
    <property type="component" value="Chromosome 1"/>
</dbReference>
<name>A0ACB9SAW6_9MYRT</name>
<keyword evidence="2" id="KW-1185">Reference proteome</keyword>
<sequence>MEMEEIDETDAAPKVYMACIVHGNRIGISYYDASIRQLNVLEVWDDGAPDFPLIDFVKYQAKPVAIYTSTKSEESFLSALQRSDGTTIAHEVKIVKSSLFSYEQAWHRLMYLRVTGMNDDLSDKERILFLRSMMDIGRDIIVRASGGLLAILENERIVDALEQTEGGNSSIRIDSILEISLNNFLKLDSAAHEALQIFQVDKHPSHMGIGRAKEGFSVFGVMNKCVTPMGRRLLRSWFLRPILELESLNNRLDAISFFISSEELTTSLRETLKSVKDVAHILKKFNSPSSICSGTDWSSFLKSVSSLLHMQKIIEVGTQGGIQEQVIRSRVDIINQAGACITTELAYVYELVIGVLDVTRTKEKGYDTIIKESFCDELDELRQIYEELPEFLEEVASLELSDLPDVWKKKYAPSIVYVQQVGYLMCIMGEINDVTTSERFQAFEFTFSDKDGDQPRFFYRTPKTRELDDLLGDIHHKILDMERAIIRDLVSHILTFSDHLHKAANLAAELDCFISLAIVARQNNYVRPMLTEETCLDIQNGRHILQEMAVDTFIPNDTKFFDEGRICVITGPNYSGKSIYIKQVALIVFLSHIGSFVPADSARVGLTDRHATSRSLCLLDEFGKGTLCEDGIGLLGGVIHHFASMDKPPKVLACTHLTELLTEKFMPESKQIRLYTMSVLRSDENHSDTEDIVFLYRLIPGHTLLSYGLHCAVLAGVPEEIVQRAAFVLDSIGSRQHIERLCNDNISSLDRQYKTAVEKMLEFDCKGGDVYAFFQDIFH</sequence>
<reference evidence="2" key="1">
    <citation type="journal article" date="2023" name="Front. Plant Sci.">
        <title>Chromosomal-level genome assembly of Melastoma candidum provides insights into trichome evolution.</title>
        <authorList>
            <person name="Zhong Y."/>
            <person name="Wu W."/>
            <person name="Sun C."/>
            <person name="Zou P."/>
            <person name="Liu Y."/>
            <person name="Dai S."/>
            <person name="Zhou R."/>
        </authorList>
    </citation>
    <scope>NUCLEOTIDE SEQUENCE [LARGE SCALE GENOMIC DNA]</scope>
</reference>
<comment type="caution">
    <text evidence="1">The sequence shown here is derived from an EMBL/GenBank/DDBJ whole genome shotgun (WGS) entry which is preliminary data.</text>
</comment>
<accession>A0ACB9SAW6</accession>
<evidence type="ECO:0000313" key="1">
    <source>
        <dbReference type="EMBL" id="KAI4388194.1"/>
    </source>
</evidence>
<dbReference type="EMBL" id="CM042880">
    <property type="protein sequence ID" value="KAI4388194.1"/>
    <property type="molecule type" value="Genomic_DNA"/>
</dbReference>
<proteinExistence type="predicted"/>
<evidence type="ECO:0000313" key="2">
    <source>
        <dbReference type="Proteomes" id="UP001057402"/>
    </source>
</evidence>
<gene>
    <name evidence="1" type="ORF">MLD38_000547</name>
</gene>
<protein>
    <submittedName>
        <fullName evidence="1">Uncharacterized protein</fullName>
    </submittedName>
</protein>